<proteinExistence type="predicted"/>
<gene>
    <name evidence="1" type="ORF">S03H2_06136</name>
</gene>
<name>X1FLF5_9ZZZZ</name>
<evidence type="ECO:0000313" key="1">
    <source>
        <dbReference type="EMBL" id="GAH30204.1"/>
    </source>
</evidence>
<dbReference type="EMBL" id="BARU01002638">
    <property type="protein sequence ID" value="GAH30204.1"/>
    <property type="molecule type" value="Genomic_DNA"/>
</dbReference>
<sequence length="39" mass="4496">MSQSYKDYRDSGIDDVEEVRNKSDIVEVVSQYVKLKKSG</sequence>
<feature type="non-terminal residue" evidence="1">
    <location>
        <position position="39"/>
    </location>
</feature>
<comment type="caution">
    <text evidence="1">The sequence shown here is derived from an EMBL/GenBank/DDBJ whole genome shotgun (WGS) entry which is preliminary data.</text>
</comment>
<protein>
    <submittedName>
        <fullName evidence="1">Uncharacterized protein</fullName>
    </submittedName>
</protein>
<organism evidence="1">
    <name type="scientific">marine sediment metagenome</name>
    <dbReference type="NCBI Taxonomy" id="412755"/>
    <lineage>
        <taxon>unclassified sequences</taxon>
        <taxon>metagenomes</taxon>
        <taxon>ecological metagenomes</taxon>
    </lineage>
</organism>
<accession>X1FLF5</accession>
<reference evidence="1" key="1">
    <citation type="journal article" date="2014" name="Front. Microbiol.">
        <title>High frequency of phylogenetically diverse reductive dehalogenase-homologous genes in deep subseafloor sedimentary metagenomes.</title>
        <authorList>
            <person name="Kawai M."/>
            <person name="Futagami T."/>
            <person name="Toyoda A."/>
            <person name="Takaki Y."/>
            <person name="Nishi S."/>
            <person name="Hori S."/>
            <person name="Arai W."/>
            <person name="Tsubouchi T."/>
            <person name="Morono Y."/>
            <person name="Uchiyama I."/>
            <person name="Ito T."/>
            <person name="Fujiyama A."/>
            <person name="Inagaki F."/>
            <person name="Takami H."/>
        </authorList>
    </citation>
    <scope>NUCLEOTIDE SEQUENCE</scope>
    <source>
        <strain evidence="1">Expedition CK06-06</strain>
    </source>
</reference>
<dbReference type="AlphaFoldDB" id="X1FLF5"/>